<dbReference type="InterPro" id="IPR006963">
    <property type="entry name" value="Mopterin_OxRdtase_4Fe-4S_dom"/>
</dbReference>
<evidence type="ECO:0000259" key="5">
    <source>
        <dbReference type="PROSITE" id="PS51669"/>
    </source>
</evidence>
<keyword evidence="3" id="KW-0408">Iron</keyword>
<dbReference type="EMBL" id="SHNN01000004">
    <property type="protein sequence ID" value="MCX2982868.1"/>
    <property type="molecule type" value="Genomic_DNA"/>
</dbReference>
<evidence type="ECO:0000256" key="3">
    <source>
        <dbReference type="ARBA" id="ARBA00023004"/>
    </source>
</evidence>
<dbReference type="SUPFAM" id="SSF50692">
    <property type="entry name" value="ADC-like"/>
    <property type="match status" value="1"/>
</dbReference>
<dbReference type="Gene3D" id="3.40.228.10">
    <property type="entry name" value="Dimethylsulfoxide Reductase, domain 2"/>
    <property type="match status" value="1"/>
</dbReference>
<reference evidence="6" key="1">
    <citation type="submission" date="2019-02" db="EMBL/GenBank/DDBJ databases">
        <authorList>
            <person name="Li S.-H."/>
        </authorList>
    </citation>
    <scope>NUCLEOTIDE SEQUENCE</scope>
    <source>
        <strain evidence="6">IMCC14734</strain>
    </source>
</reference>
<comment type="similarity">
    <text evidence="1">Belongs to the prokaryotic molybdopterin-containing oxidoreductase family.</text>
</comment>
<dbReference type="InterPro" id="IPR006656">
    <property type="entry name" value="Mopterin_OxRdtase"/>
</dbReference>
<dbReference type="Pfam" id="PF04879">
    <property type="entry name" value="Molybdop_Fe4S4"/>
    <property type="match status" value="1"/>
</dbReference>
<evidence type="ECO:0000313" key="7">
    <source>
        <dbReference type="Proteomes" id="UP001143362"/>
    </source>
</evidence>
<gene>
    <name evidence="6" type="ORF">EYC98_18550</name>
</gene>
<keyword evidence="2" id="KW-0479">Metal-binding</keyword>
<dbReference type="Pfam" id="PF01568">
    <property type="entry name" value="Molydop_binding"/>
    <property type="match status" value="1"/>
</dbReference>
<organism evidence="6 7">
    <name type="scientific">Candidatus Litorirhabdus singularis</name>
    <dbReference type="NCBI Taxonomy" id="2518993"/>
    <lineage>
        <taxon>Bacteria</taxon>
        <taxon>Pseudomonadati</taxon>
        <taxon>Pseudomonadota</taxon>
        <taxon>Gammaproteobacteria</taxon>
        <taxon>Cellvibrionales</taxon>
        <taxon>Halieaceae</taxon>
        <taxon>Candidatus Litorirhabdus</taxon>
    </lineage>
</organism>
<accession>A0ABT3TKP1</accession>
<dbReference type="PANTHER" id="PTHR43742">
    <property type="entry name" value="TRIMETHYLAMINE-N-OXIDE REDUCTASE"/>
    <property type="match status" value="1"/>
</dbReference>
<evidence type="ECO:0000313" key="6">
    <source>
        <dbReference type="EMBL" id="MCX2982868.1"/>
    </source>
</evidence>
<dbReference type="InterPro" id="IPR050612">
    <property type="entry name" value="Prok_Mopterin_Oxidored"/>
</dbReference>
<sequence length="714" mass="78812">MAIETKKTYCRFCLGCCAMDIDVDGDELIALRGDPDNVLSGGYTCLRGRELITMHQHPDRIRGVLKREGDNFVEMDQSQALDEVAAKLQSLLEQYGGRSIATYNGSWAFTNYPTLFVSKAFHRAIDSPSLFSPITLDQPAKAYMPARFGAWSAGVHSFKDADVVMFIGCNTVVSQYSSAGGLPPYNPYRRLQDALDKGVNVIVIDPRETETARRARLHLQVRPGEDPTLLAGIIRIIIDERLYDKAFCDEFVDSISALRDALEPFTPDYAAKRSDVPEQQLYEAARMFAGGNKGAASTGTGPEMAPNGSLTEHMVTTLNAICGRFYREGENPTGCAPLSPARPRKAQVIFPPKAWGEHSQPTRFRGLTQLGDELPCNVMADEILTPGAGQIRALFVNGGNPVVAFPNQDKVARAMEDLELLVALDPWFSATSRRAHYIFGPKLQLEREEATLLGEIYFEESYSHYTDKVTSANANLLEEWELYWELATRMGIPLEVNGVALDMTQRPSKFEITEIMTQGSAVPLQQVRDETITSGGKIFNQAVRPVAPKSERNQHRFKLLPEDVAQQLKDVITEPLNEQGQPQSNASYSHLLVSRRIKQFFNSTGHNFNKLKDKGTTNYAYIHSSDLAKLNLASETLVEIVSEAGTIAGVVKASDDVKPGVISMAHAFGDTTSNTDNVRQQGSSTNVLASDEKYYDPITGQARQSAIPVNIRVV</sequence>
<feature type="domain" description="4Fe-4S Mo/W bis-MGD-type" evidence="5">
    <location>
        <begin position="3"/>
        <end position="59"/>
    </location>
</feature>
<dbReference type="RefSeq" id="WP_279246893.1">
    <property type="nucleotide sequence ID" value="NZ_SHNN01000004.1"/>
</dbReference>
<evidence type="ECO:0000256" key="4">
    <source>
        <dbReference type="ARBA" id="ARBA00023014"/>
    </source>
</evidence>
<dbReference type="SMART" id="SM00926">
    <property type="entry name" value="Molybdop_Fe4S4"/>
    <property type="match status" value="1"/>
</dbReference>
<protein>
    <recommendedName>
        <fullName evidence="5">4Fe-4S Mo/W bis-MGD-type domain-containing protein</fullName>
    </recommendedName>
</protein>
<dbReference type="Gene3D" id="2.20.25.90">
    <property type="entry name" value="ADC-like domains"/>
    <property type="match status" value="1"/>
</dbReference>
<evidence type="ECO:0000256" key="1">
    <source>
        <dbReference type="ARBA" id="ARBA00010312"/>
    </source>
</evidence>
<evidence type="ECO:0000256" key="2">
    <source>
        <dbReference type="ARBA" id="ARBA00022723"/>
    </source>
</evidence>
<proteinExistence type="inferred from homology"/>
<dbReference type="SUPFAM" id="SSF53706">
    <property type="entry name" value="Formate dehydrogenase/DMSO reductase, domains 1-3"/>
    <property type="match status" value="1"/>
</dbReference>
<dbReference type="Proteomes" id="UP001143362">
    <property type="component" value="Unassembled WGS sequence"/>
</dbReference>
<dbReference type="PROSITE" id="PS51669">
    <property type="entry name" value="4FE4S_MOW_BIS_MGD"/>
    <property type="match status" value="1"/>
</dbReference>
<dbReference type="Pfam" id="PF00384">
    <property type="entry name" value="Molybdopterin"/>
    <property type="match status" value="1"/>
</dbReference>
<dbReference type="Gene3D" id="2.40.40.20">
    <property type="match status" value="1"/>
</dbReference>
<keyword evidence="4" id="KW-0411">Iron-sulfur</keyword>
<name>A0ABT3TKP1_9GAMM</name>
<dbReference type="Gene3D" id="3.40.50.740">
    <property type="match status" value="1"/>
</dbReference>
<keyword evidence="7" id="KW-1185">Reference proteome</keyword>
<comment type="caution">
    <text evidence="6">The sequence shown here is derived from an EMBL/GenBank/DDBJ whole genome shotgun (WGS) entry which is preliminary data.</text>
</comment>
<dbReference type="PANTHER" id="PTHR43742:SF2">
    <property type="entry name" value="ASSIMILATORY NITRATE REDUCTASE CATALYTIC SUBUNIT"/>
    <property type="match status" value="1"/>
</dbReference>
<dbReference type="InterPro" id="IPR006657">
    <property type="entry name" value="MoPterin_dinucl-bd_dom"/>
</dbReference>
<dbReference type="InterPro" id="IPR009010">
    <property type="entry name" value="Asp_de-COase-like_dom_sf"/>
</dbReference>